<name>X1U5G1_9ZZZZ</name>
<accession>X1U5G1</accession>
<sequence length="163" mass="19350">MEAEMLNLKKNSAKLLSKLNEDTKKLLSNTYKTRLWLSRLDGGIFCQKEIELWIHIAGWGEKGCDSWNCKLGKVIGKSPRQVQRYLANLEYHHMIERKRGWAELEGGRFVKILRDRRIRALPWETKRAWMLASLINRISLYHDKNVALQKRTHKIRSYETKKE</sequence>
<gene>
    <name evidence="1" type="ORF">S12H4_45897</name>
</gene>
<dbReference type="AlphaFoldDB" id="X1U5G1"/>
<evidence type="ECO:0000313" key="1">
    <source>
        <dbReference type="EMBL" id="GAJ12808.1"/>
    </source>
</evidence>
<proteinExistence type="predicted"/>
<reference evidence="1" key="1">
    <citation type="journal article" date="2014" name="Front. Microbiol.">
        <title>High frequency of phylogenetically diverse reductive dehalogenase-homologous genes in deep subseafloor sedimentary metagenomes.</title>
        <authorList>
            <person name="Kawai M."/>
            <person name="Futagami T."/>
            <person name="Toyoda A."/>
            <person name="Takaki Y."/>
            <person name="Nishi S."/>
            <person name="Hori S."/>
            <person name="Arai W."/>
            <person name="Tsubouchi T."/>
            <person name="Morono Y."/>
            <person name="Uchiyama I."/>
            <person name="Ito T."/>
            <person name="Fujiyama A."/>
            <person name="Inagaki F."/>
            <person name="Takami H."/>
        </authorList>
    </citation>
    <scope>NUCLEOTIDE SEQUENCE</scope>
    <source>
        <strain evidence="1">Expedition CK06-06</strain>
    </source>
</reference>
<protein>
    <submittedName>
        <fullName evidence="1">Uncharacterized protein</fullName>
    </submittedName>
</protein>
<comment type="caution">
    <text evidence="1">The sequence shown here is derived from an EMBL/GenBank/DDBJ whole genome shotgun (WGS) entry which is preliminary data.</text>
</comment>
<feature type="non-terminal residue" evidence="1">
    <location>
        <position position="163"/>
    </location>
</feature>
<organism evidence="1">
    <name type="scientific">marine sediment metagenome</name>
    <dbReference type="NCBI Taxonomy" id="412755"/>
    <lineage>
        <taxon>unclassified sequences</taxon>
        <taxon>metagenomes</taxon>
        <taxon>ecological metagenomes</taxon>
    </lineage>
</organism>
<dbReference type="EMBL" id="BARW01028428">
    <property type="protein sequence ID" value="GAJ12808.1"/>
    <property type="molecule type" value="Genomic_DNA"/>
</dbReference>